<protein>
    <submittedName>
        <fullName evidence="1">Uncharacterized protein</fullName>
    </submittedName>
</protein>
<proteinExistence type="predicted"/>
<reference evidence="1" key="2">
    <citation type="journal article" date="2015" name="Data Brief">
        <title>Shoot transcriptome of the giant reed, Arundo donax.</title>
        <authorList>
            <person name="Barrero R.A."/>
            <person name="Guerrero F.D."/>
            <person name="Moolhuijzen P."/>
            <person name="Goolsby J.A."/>
            <person name="Tidwell J."/>
            <person name="Bellgard S.E."/>
            <person name="Bellgard M.I."/>
        </authorList>
    </citation>
    <scope>NUCLEOTIDE SEQUENCE</scope>
    <source>
        <tissue evidence="1">Shoot tissue taken approximately 20 cm above the soil surface</tissue>
    </source>
</reference>
<organism evidence="1">
    <name type="scientific">Arundo donax</name>
    <name type="common">Giant reed</name>
    <name type="synonym">Donax arundinaceus</name>
    <dbReference type="NCBI Taxonomy" id="35708"/>
    <lineage>
        <taxon>Eukaryota</taxon>
        <taxon>Viridiplantae</taxon>
        <taxon>Streptophyta</taxon>
        <taxon>Embryophyta</taxon>
        <taxon>Tracheophyta</taxon>
        <taxon>Spermatophyta</taxon>
        <taxon>Magnoliopsida</taxon>
        <taxon>Liliopsida</taxon>
        <taxon>Poales</taxon>
        <taxon>Poaceae</taxon>
        <taxon>PACMAD clade</taxon>
        <taxon>Arundinoideae</taxon>
        <taxon>Arundineae</taxon>
        <taxon>Arundo</taxon>
    </lineage>
</organism>
<dbReference type="EMBL" id="GBRH01166725">
    <property type="protein sequence ID" value="JAE31171.1"/>
    <property type="molecule type" value="Transcribed_RNA"/>
</dbReference>
<accession>A0A0A9H8K8</accession>
<name>A0A0A9H8K8_ARUDO</name>
<evidence type="ECO:0000313" key="1">
    <source>
        <dbReference type="EMBL" id="JAE31171.1"/>
    </source>
</evidence>
<reference evidence="1" key="1">
    <citation type="submission" date="2014-09" db="EMBL/GenBank/DDBJ databases">
        <authorList>
            <person name="Magalhaes I.L.F."/>
            <person name="Oliveira U."/>
            <person name="Santos F.R."/>
            <person name="Vidigal T.H.D.A."/>
            <person name="Brescovit A.D."/>
            <person name="Santos A.J."/>
        </authorList>
    </citation>
    <scope>NUCLEOTIDE SEQUENCE</scope>
    <source>
        <tissue evidence="1">Shoot tissue taken approximately 20 cm above the soil surface</tissue>
    </source>
</reference>
<dbReference type="AlphaFoldDB" id="A0A0A9H8K8"/>
<sequence>MNCSSLLPFNFSSSEKWK</sequence>